<dbReference type="Proteomes" id="UP001154282">
    <property type="component" value="Unassembled WGS sequence"/>
</dbReference>
<accession>A0AAV0IWR8</accession>
<evidence type="ECO:0000313" key="3">
    <source>
        <dbReference type="Proteomes" id="UP001154282"/>
    </source>
</evidence>
<dbReference type="AlphaFoldDB" id="A0AAV0IWR8"/>
<protein>
    <submittedName>
        <fullName evidence="2">Uncharacterized protein</fullName>
    </submittedName>
</protein>
<reference evidence="2" key="1">
    <citation type="submission" date="2022-08" db="EMBL/GenBank/DDBJ databases">
        <authorList>
            <person name="Gutierrez-Valencia J."/>
        </authorList>
    </citation>
    <scope>NUCLEOTIDE SEQUENCE</scope>
</reference>
<feature type="non-terminal residue" evidence="2">
    <location>
        <position position="1"/>
    </location>
</feature>
<keyword evidence="3" id="KW-1185">Reference proteome</keyword>
<evidence type="ECO:0000313" key="2">
    <source>
        <dbReference type="EMBL" id="CAI0401849.1"/>
    </source>
</evidence>
<evidence type="ECO:0000256" key="1">
    <source>
        <dbReference type="SAM" id="Phobius"/>
    </source>
</evidence>
<sequence>PPSTYTICLFSIYLISNYLTYYYLLTLIRIPIFYVLPHSFDSSRPGKLIGSYGENP</sequence>
<keyword evidence="1" id="KW-0812">Transmembrane</keyword>
<organism evidence="2 3">
    <name type="scientific">Linum tenue</name>
    <dbReference type="NCBI Taxonomy" id="586396"/>
    <lineage>
        <taxon>Eukaryota</taxon>
        <taxon>Viridiplantae</taxon>
        <taxon>Streptophyta</taxon>
        <taxon>Embryophyta</taxon>
        <taxon>Tracheophyta</taxon>
        <taxon>Spermatophyta</taxon>
        <taxon>Magnoliopsida</taxon>
        <taxon>eudicotyledons</taxon>
        <taxon>Gunneridae</taxon>
        <taxon>Pentapetalae</taxon>
        <taxon>rosids</taxon>
        <taxon>fabids</taxon>
        <taxon>Malpighiales</taxon>
        <taxon>Linaceae</taxon>
        <taxon>Linum</taxon>
    </lineage>
</organism>
<keyword evidence="1" id="KW-0472">Membrane</keyword>
<gene>
    <name evidence="2" type="ORF">LITE_LOCUS11370</name>
</gene>
<comment type="caution">
    <text evidence="2">The sequence shown here is derived from an EMBL/GenBank/DDBJ whole genome shotgun (WGS) entry which is preliminary data.</text>
</comment>
<keyword evidence="1" id="KW-1133">Transmembrane helix</keyword>
<feature type="transmembrane region" description="Helical" evidence="1">
    <location>
        <begin position="20"/>
        <end position="37"/>
    </location>
</feature>
<dbReference type="EMBL" id="CAMGYJ010000004">
    <property type="protein sequence ID" value="CAI0401849.1"/>
    <property type="molecule type" value="Genomic_DNA"/>
</dbReference>
<proteinExistence type="predicted"/>
<name>A0AAV0IWR8_9ROSI</name>